<protein>
    <submittedName>
        <fullName evidence="2">Uncharacterized protein</fullName>
    </submittedName>
</protein>
<gene>
    <name evidence="2" type="ORF">WQQ_25280</name>
</gene>
<dbReference type="EMBL" id="AKGD01000002">
    <property type="protein sequence ID" value="EIT68946.1"/>
    <property type="molecule type" value="Genomic_DNA"/>
</dbReference>
<accession>I8HZE9</accession>
<evidence type="ECO:0000313" key="2">
    <source>
        <dbReference type="EMBL" id="EIT68946.1"/>
    </source>
</evidence>
<organism evidence="2 3">
    <name type="scientific">Hydrocarboniphaga effusa AP103</name>
    <dbReference type="NCBI Taxonomy" id="1172194"/>
    <lineage>
        <taxon>Bacteria</taxon>
        <taxon>Pseudomonadati</taxon>
        <taxon>Pseudomonadota</taxon>
        <taxon>Gammaproteobacteria</taxon>
        <taxon>Nevskiales</taxon>
        <taxon>Nevskiaceae</taxon>
        <taxon>Hydrocarboniphaga</taxon>
    </lineage>
</organism>
<comment type="caution">
    <text evidence="2">The sequence shown here is derived from an EMBL/GenBank/DDBJ whole genome shotgun (WGS) entry which is preliminary data.</text>
</comment>
<proteinExistence type="predicted"/>
<sequence length="39" mass="4279">MRALKQACKQKAGRPTRPLRSTRVLRGNDAGIDQPLTSS</sequence>
<evidence type="ECO:0000313" key="3">
    <source>
        <dbReference type="Proteomes" id="UP000003704"/>
    </source>
</evidence>
<keyword evidence="3" id="KW-1185">Reference proteome</keyword>
<evidence type="ECO:0000256" key="1">
    <source>
        <dbReference type="SAM" id="MobiDB-lite"/>
    </source>
</evidence>
<dbReference type="AlphaFoldDB" id="I8HZE9"/>
<dbReference type="Proteomes" id="UP000003704">
    <property type="component" value="Unassembled WGS sequence"/>
</dbReference>
<name>I8HZE9_9GAMM</name>
<reference evidence="2 3" key="1">
    <citation type="journal article" date="2012" name="J. Bacteriol.">
        <title>Genome Sequence of n-Alkane-Degrading Hydrocarboniphaga effusa Strain AP103T (ATCC BAA-332T).</title>
        <authorList>
            <person name="Chang H.K."/>
            <person name="Zylstra G.J."/>
            <person name="Chae J.C."/>
        </authorList>
    </citation>
    <scope>NUCLEOTIDE SEQUENCE [LARGE SCALE GENOMIC DNA]</scope>
    <source>
        <strain evidence="2 3">AP103</strain>
    </source>
</reference>
<feature type="region of interest" description="Disordered" evidence="1">
    <location>
        <begin position="1"/>
        <end position="39"/>
    </location>
</feature>